<proteinExistence type="predicted"/>
<name>A0A350P508_9ALTE</name>
<dbReference type="EMBL" id="DNAN01000415">
    <property type="protein sequence ID" value="HAW76375.1"/>
    <property type="molecule type" value="Genomic_DNA"/>
</dbReference>
<gene>
    <name evidence="1" type="ORF">DCW74_11660</name>
</gene>
<evidence type="ECO:0000313" key="2">
    <source>
        <dbReference type="Proteomes" id="UP000263517"/>
    </source>
</evidence>
<dbReference type="Proteomes" id="UP000263517">
    <property type="component" value="Unassembled WGS sequence"/>
</dbReference>
<dbReference type="Pfam" id="PF20043">
    <property type="entry name" value="DUF6445"/>
    <property type="match status" value="1"/>
</dbReference>
<comment type="caution">
    <text evidence="1">The sequence shown here is derived from an EMBL/GenBank/DDBJ whole genome shotgun (WGS) entry which is preliminary data.</text>
</comment>
<reference evidence="1 2" key="1">
    <citation type="journal article" date="2018" name="Nat. Biotechnol.">
        <title>A standardized bacterial taxonomy based on genome phylogeny substantially revises the tree of life.</title>
        <authorList>
            <person name="Parks D.H."/>
            <person name="Chuvochina M."/>
            <person name="Waite D.W."/>
            <person name="Rinke C."/>
            <person name="Skarshewski A."/>
            <person name="Chaumeil P.A."/>
            <person name="Hugenholtz P."/>
        </authorList>
    </citation>
    <scope>NUCLEOTIDE SEQUENCE [LARGE SCALE GENOMIC DNA]</scope>
    <source>
        <strain evidence="1">UBA11978</strain>
    </source>
</reference>
<organism evidence="1 2">
    <name type="scientific">Alteromonas australica</name>
    <dbReference type="NCBI Taxonomy" id="589873"/>
    <lineage>
        <taxon>Bacteria</taxon>
        <taxon>Pseudomonadati</taxon>
        <taxon>Pseudomonadota</taxon>
        <taxon>Gammaproteobacteria</taxon>
        <taxon>Alteromonadales</taxon>
        <taxon>Alteromonadaceae</taxon>
        <taxon>Alteromonas/Salinimonas group</taxon>
        <taxon>Alteromonas</taxon>
    </lineage>
</organism>
<dbReference type="AlphaFoldDB" id="A0A350P508"/>
<dbReference type="InterPro" id="IPR045617">
    <property type="entry name" value="DUF6445"/>
</dbReference>
<evidence type="ECO:0008006" key="3">
    <source>
        <dbReference type="Google" id="ProtNLM"/>
    </source>
</evidence>
<accession>A0A350P508</accession>
<sequence length="184" mass="20903">MIEIENFLDFPENIIDYAKEANFVDEESPYDGIVYPLICKDIPEKILYDAMYNLTYKAMGRMPKDPVCFMRRSPEGQPVPHRYHTDNSMGAYSMMLYLEDNPDAGTGFARHEETGLTTAPVTAASLNKTIKDCNDDSKWQIYKVAEMVKNKAVIFDSHLFHVALPIGGFGKGKESRTVFTCFFS</sequence>
<evidence type="ECO:0000313" key="1">
    <source>
        <dbReference type="EMBL" id="HAW76375.1"/>
    </source>
</evidence>
<protein>
    <recommendedName>
        <fullName evidence="3">Fe2OG dioxygenase domain-containing protein</fullName>
    </recommendedName>
</protein>